<dbReference type="Gene3D" id="3.40.50.620">
    <property type="entry name" value="HUPs"/>
    <property type="match status" value="1"/>
</dbReference>
<accession>A0A9D2MYC1</accession>
<dbReference type="EMBL" id="DWWT01000022">
    <property type="protein sequence ID" value="HJC05553.1"/>
    <property type="molecule type" value="Genomic_DNA"/>
</dbReference>
<organism evidence="3 4">
    <name type="scientific">Candidatus Enterocloster excrementipullorum</name>
    <dbReference type="NCBI Taxonomy" id="2838559"/>
    <lineage>
        <taxon>Bacteria</taxon>
        <taxon>Bacillati</taxon>
        <taxon>Bacillota</taxon>
        <taxon>Clostridia</taxon>
        <taxon>Lachnospirales</taxon>
        <taxon>Lachnospiraceae</taxon>
        <taxon>Enterocloster</taxon>
    </lineage>
</organism>
<dbReference type="InterPro" id="IPR052188">
    <property type="entry name" value="Ni-pincer_cofactor_biosynth"/>
</dbReference>
<comment type="caution">
    <text evidence="3">The sequence shown here is derived from an EMBL/GenBank/DDBJ whole genome shotgun (WGS) entry which is preliminary data.</text>
</comment>
<protein>
    <submittedName>
        <fullName evidence="3">ATP-dependent sacrificial sulfur transferase LarE</fullName>
    </submittedName>
</protein>
<gene>
    <name evidence="3" type="primary">larE</name>
    <name evidence="3" type="ORF">H9704_05285</name>
</gene>
<dbReference type="AlphaFoldDB" id="A0A9D2MYC1"/>
<evidence type="ECO:0000313" key="4">
    <source>
        <dbReference type="Proteomes" id="UP000823910"/>
    </source>
</evidence>
<dbReference type="InterPro" id="IPR014729">
    <property type="entry name" value="Rossmann-like_a/b/a_fold"/>
</dbReference>
<evidence type="ECO:0000313" key="3">
    <source>
        <dbReference type="EMBL" id="HJC05553.1"/>
    </source>
</evidence>
<evidence type="ECO:0000256" key="1">
    <source>
        <dbReference type="PIRSR" id="PIRSR006661-1"/>
    </source>
</evidence>
<reference evidence="3" key="2">
    <citation type="submission" date="2021-04" db="EMBL/GenBank/DDBJ databases">
        <authorList>
            <person name="Gilroy R."/>
        </authorList>
    </citation>
    <scope>NUCLEOTIDE SEQUENCE</scope>
    <source>
        <strain evidence="3">CHK180-15479</strain>
    </source>
</reference>
<dbReference type="PANTHER" id="PTHR43169:SF2">
    <property type="entry name" value="NAD_GMP SYNTHASE DOMAIN-CONTAINING PROTEIN"/>
    <property type="match status" value="1"/>
</dbReference>
<dbReference type="GO" id="GO:0016783">
    <property type="term" value="F:sulfurtransferase activity"/>
    <property type="evidence" value="ECO:0007669"/>
    <property type="project" value="InterPro"/>
</dbReference>
<proteinExistence type="predicted"/>
<dbReference type="SUPFAM" id="SSF52402">
    <property type="entry name" value="Adenine nucleotide alpha hydrolases-like"/>
    <property type="match status" value="1"/>
</dbReference>
<reference evidence="3" key="1">
    <citation type="journal article" date="2021" name="PeerJ">
        <title>Extensive microbial diversity within the chicken gut microbiome revealed by metagenomics and culture.</title>
        <authorList>
            <person name="Gilroy R."/>
            <person name="Ravi A."/>
            <person name="Getino M."/>
            <person name="Pursley I."/>
            <person name="Horton D.L."/>
            <person name="Alikhan N.F."/>
            <person name="Baker D."/>
            <person name="Gharbi K."/>
            <person name="Hall N."/>
            <person name="Watson M."/>
            <person name="Adriaenssens E.M."/>
            <person name="Foster-Nyarko E."/>
            <person name="Jarju S."/>
            <person name="Secka A."/>
            <person name="Antonio M."/>
            <person name="Oren A."/>
            <person name="Chaudhuri R.R."/>
            <person name="La Ragione R."/>
            <person name="Hildebrand F."/>
            <person name="Pallen M.J."/>
        </authorList>
    </citation>
    <scope>NUCLEOTIDE SEQUENCE</scope>
    <source>
        <strain evidence="3">CHK180-15479</strain>
    </source>
</reference>
<dbReference type="NCBIfam" id="TIGR00268">
    <property type="entry name" value="ATP-dependent sacrificial sulfur transferase LarE"/>
    <property type="match status" value="1"/>
</dbReference>
<dbReference type="Pfam" id="PF01171">
    <property type="entry name" value="ATP_bind_3"/>
    <property type="match status" value="1"/>
</dbReference>
<dbReference type="InterPro" id="IPR005232">
    <property type="entry name" value="LarE"/>
</dbReference>
<dbReference type="PIRSF" id="PIRSF006661">
    <property type="entry name" value="PP-lp_UCP006661"/>
    <property type="match status" value="1"/>
</dbReference>
<feature type="active site" description="Nucleophile and sulfur donor" evidence="1">
    <location>
        <position position="181"/>
    </location>
</feature>
<evidence type="ECO:0000259" key="2">
    <source>
        <dbReference type="Pfam" id="PF01171"/>
    </source>
</evidence>
<name>A0A9D2MYC1_9FIRM</name>
<dbReference type="InterPro" id="IPR011063">
    <property type="entry name" value="TilS/TtcA_N"/>
</dbReference>
<keyword evidence="3" id="KW-0808">Transferase</keyword>
<sequence length="273" mass="30454">MKEYEEKCIALRTSIEQLAAKDMVVAFSGGADSSLLLKLACEAAGRNGRKVYAVTVHTRLHPAGDLEAAERTARETGAIHRILFADELEEAGIRNNPTDRCYRCKKCLFQKIRREAESLGTDVILEGTNEDDLHVYRPGIRALGELGILSPLAQAGLTKAEVRRLAGEYGLSAANRPAAPCLATRFPYGARLSYETMEKINQAEEYIRGLGFYNVRIRLHGDIARIEVDSRDMDRLFAERQKLTEYMKDMGFVYVTLDLEGFRSGSMDVGIVK</sequence>
<feature type="domain" description="tRNA(Ile)-lysidine/2-thiocytidine synthase N-terminal" evidence="2">
    <location>
        <begin position="23"/>
        <end position="133"/>
    </location>
</feature>
<dbReference type="Proteomes" id="UP000823910">
    <property type="component" value="Unassembled WGS sequence"/>
</dbReference>
<dbReference type="CDD" id="cd01990">
    <property type="entry name" value="LarE-like"/>
    <property type="match status" value="1"/>
</dbReference>
<dbReference type="PANTHER" id="PTHR43169">
    <property type="entry name" value="EXSB FAMILY PROTEIN"/>
    <property type="match status" value="1"/>
</dbReference>